<dbReference type="Gene3D" id="2.60.40.640">
    <property type="match status" value="1"/>
</dbReference>
<feature type="compositionally biased region" description="Acidic residues" evidence="1">
    <location>
        <begin position="356"/>
        <end position="365"/>
    </location>
</feature>
<keyword evidence="4" id="KW-1185">Reference proteome</keyword>
<feature type="compositionally biased region" description="Polar residues" evidence="1">
    <location>
        <begin position="329"/>
        <end position="338"/>
    </location>
</feature>
<name>A0A8H6XQ31_9AGAR</name>
<dbReference type="AlphaFoldDB" id="A0A8H6XQ31"/>
<evidence type="ECO:0000256" key="1">
    <source>
        <dbReference type="SAM" id="MobiDB-lite"/>
    </source>
</evidence>
<dbReference type="EMBL" id="JACAZH010000021">
    <property type="protein sequence ID" value="KAF7344452.1"/>
    <property type="molecule type" value="Genomic_DNA"/>
</dbReference>
<evidence type="ECO:0000313" key="4">
    <source>
        <dbReference type="Proteomes" id="UP000623467"/>
    </source>
</evidence>
<proteinExistence type="predicted"/>
<sequence length="365" mass="40269">MAGTASQLITLHFQNVLRVAGETIAGSVDLNMALAQQEHIEELRIKFVGAITTTQIPTQHPGELSITQRETVPLFHSDQVLWTQWSGAFPAADSHVISLGFRFQLPANLPPSFDCDDGADGGGAISYSLEVEGDGPGISRPKPRVYRDFSVVPAASQNQLLAKEFLQQGWQGAWKSIKRDTQLRQGIWGEYSHAAVTVSRFPACRPFPIATSIPYKLHIVTETKMSIRGVADEAAADNTVGPPHNRNVEVVVDEPEWVPKNGSKDRGLWRRSVHFNSTLDFPFAPTTSAETLEWGYGLRFIVPFPGHGNDLKIELPIHLDPSASCPLLDTSSRTNTDVPLTGPSPRLDLPNSYRSEEEDDWDEIR</sequence>
<feature type="domain" description="Arrestin-like N-terminal" evidence="2">
    <location>
        <begin position="19"/>
        <end position="154"/>
    </location>
</feature>
<evidence type="ECO:0000259" key="2">
    <source>
        <dbReference type="Pfam" id="PF00339"/>
    </source>
</evidence>
<organism evidence="3 4">
    <name type="scientific">Mycena sanguinolenta</name>
    <dbReference type="NCBI Taxonomy" id="230812"/>
    <lineage>
        <taxon>Eukaryota</taxon>
        <taxon>Fungi</taxon>
        <taxon>Dikarya</taxon>
        <taxon>Basidiomycota</taxon>
        <taxon>Agaricomycotina</taxon>
        <taxon>Agaricomycetes</taxon>
        <taxon>Agaricomycetidae</taxon>
        <taxon>Agaricales</taxon>
        <taxon>Marasmiineae</taxon>
        <taxon>Mycenaceae</taxon>
        <taxon>Mycena</taxon>
    </lineage>
</organism>
<dbReference type="Pfam" id="PF00339">
    <property type="entry name" value="Arrestin_N"/>
    <property type="match status" value="1"/>
</dbReference>
<evidence type="ECO:0000313" key="3">
    <source>
        <dbReference type="EMBL" id="KAF7344452.1"/>
    </source>
</evidence>
<comment type="caution">
    <text evidence="3">The sequence shown here is derived from an EMBL/GenBank/DDBJ whole genome shotgun (WGS) entry which is preliminary data.</text>
</comment>
<gene>
    <name evidence="3" type="ORF">MSAN_01926800</name>
</gene>
<accession>A0A8H6XQ31</accession>
<dbReference type="OrthoDB" id="2333384at2759"/>
<dbReference type="InterPro" id="IPR014752">
    <property type="entry name" value="Arrestin-like_C"/>
</dbReference>
<dbReference type="Proteomes" id="UP000623467">
    <property type="component" value="Unassembled WGS sequence"/>
</dbReference>
<reference evidence="3" key="1">
    <citation type="submission" date="2020-05" db="EMBL/GenBank/DDBJ databases">
        <title>Mycena genomes resolve the evolution of fungal bioluminescence.</title>
        <authorList>
            <person name="Tsai I.J."/>
        </authorList>
    </citation>
    <scope>NUCLEOTIDE SEQUENCE</scope>
    <source>
        <strain evidence="3">160909Yilan</strain>
    </source>
</reference>
<dbReference type="InterPro" id="IPR011021">
    <property type="entry name" value="Arrestin-like_N"/>
</dbReference>
<feature type="region of interest" description="Disordered" evidence="1">
    <location>
        <begin position="328"/>
        <end position="365"/>
    </location>
</feature>
<protein>
    <submittedName>
        <fullName evidence="3">Arrestin-N domain-containing protein</fullName>
    </submittedName>
</protein>